<dbReference type="Proteomes" id="UP000002043">
    <property type="component" value="Chromosome"/>
</dbReference>
<dbReference type="RefSeq" id="WP_012992330.1">
    <property type="nucleotide sequence ID" value="NC_013894.1"/>
</dbReference>
<gene>
    <name evidence="2" type="ordered locus">Thal_1293</name>
</gene>
<dbReference type="HOGENOM" id="CLU_146749_2_1_0"/>
<dbReference type="EMBL" id="CP001931">
    <property type="protein sequence ID" value="ADC89924.1"/>
    <property type="molecule type" value="Genomic_DNA"/>
</dbReference>
<dbReference type="KEGG" id="tal:Thal_1293"/>
<comment type="similarity">
    <text evidence="1">Belongs to the UPF0166 family.</text>
</comment>
<dbReference type="STRING" id="638303.Thal_1293"/>
<evidence type="ECO:0000256" key="1">
    <source>
        <dbReference type="ARBA" id="ARBA00010554"/>
    </source>
</evidence>
<dbReference type="eggNOG" id="COG1993">
    <property type="taxonomic scope" value="Bacteria"/>
</dbReference>
<dbReference type="Gene3D" id="3.30.70.120">
    <property type="match status" value="1"/>
</dbReference>
<keyword evidence="3" id="KW-1185">Reference proteome</keyword>
<dbReference type="AlphaFoldDB" id="D3SME4"/>
<proteinExistence type="inferred from homology"/>
<dbReference type="InterPro" id="IPR011322">
    <property type="entry name" value="N-reg_PII-like_a/b"/>
</dbReference>
<organism evidence="2 3">
    <name type="scientific">Thermocrinis albus (strain DSM 14484 / JCM 11386 / HI 11/12)</name>
    <dbReference type="NCBI Taxonomy" id="638303"/>
    <lineage>
        <taxon>Bacteria</taxon>
        <taxon>Pseudomonadati</taxon>
        <taxon>Aquificota</taxon>
        <taxon>Aquificia</taxon>
        <taxon>Aquificales</taxon>
        <taxon>Aquificaceae</taxon>
        <taxon>Thermocrinis</taxon>
    </lineage>
</organism>
<dbReference type="PANTHER" id="PTHR35983">
    <property type="entry name" value="UPF0166 PROTEIN TM_0021"/>
    <property type="match status" value="1"/>
</dbReference>
<evidence type="ECO:0000313" key="2">
    <source>
        <dbReference type="EMBL" id="ADC89924.1"/>
    </source>
</evidence>
<dbReference type="PANTHER" id="PTHR35983:SF1">
    <property type="entry name" value="UPF0166 PROTEIN TM_0021"/>
    <property type="match status" value="1"/>
</dbReference>
<dbReference type="InterPro" id="IPR015867">
    <property type="entry name" value="N-reg_PII/ATP_PRibTrfase_C"/>
</dbReference>
<reference evidence="3" key="1">
    <citation type="journal article" date="2010" name="Stand. Genomic Sci.">
        <title>Complete genome sequence of Thermocrinis albus type strain (HI 11/12T).</title>
        <authorList>
            <person name="Wirth R."/>
            <person name="Sikorski J."/>
            <person name="Brambilla E."/>
            <person name="Misra M."/>
            <person name="Lapidus A."/>
            <person name="Copeland A."/>
            <person name="Nolan M."/>
            <person name="Lucas S."/>
            <person name="Chen F."/>
            <person name="Tice H."/>
            <person name="Cheng J.F."/>
            <person name="Han C."/>
            <person name="Detter J.C."/>
            <person name="Tapia R."/>
            <person name="Bruce D."/>
            <person name="Goodwin L."/>
            <person name="Pitluck S."/>
            <person name="Pati A."/>
            <person name="Anderson I."/>
            <person name="Ivanova N."/>
            <person name="Mavromatis K."/>
            <person name="Mikhailova N."/>
            <person name="Chen A."/>
            <person name="Palaniappan K."/>
            <person name="Bilek Y."/>
            <person name="Hader T."/>
            <person name="Land M."/>
            <person name="Hauser L."/>
            <person name="Chang Y.J."/>
            <person name="Jeffries C.D."/>
            <person name="Tindall B.J."/>
            <person name="Rohde M."/>
            <person name="Goker M."/>
            <person name="Bristow J."/>
            <person name="Eisen J.A."/>
            <person name="Markowitz V."/>
            <person name="Hugenholtz P."/>
            <person name="Kyrpides N.C."/>
            <person name="Klenk H.P."/>
        </authorList>
    </citation>
    <scope>NUCLEOTIDE SEQUENCE [LARGE SCALE GENOMIC DNA]</scope>
    <source>
        <strain evidence="3">DSM 14484 / JCM 11386 / HI 11/12</strain>
    </source>
</reference>
<sequence length="110" mass="12481">MAEEERAGGLSGRVERRTLVRIFLQEDEGYLLIKRLREKGFEGATLLKAILGYGTTGKFHYEGIEVLSYGLPAVVEVVEREERLNELIRLVKETVKSGTVTLEEVLLWES</sequence>
<accession>D3SME4</accession>
<protein>
    <submittedName>
        <fullName evidence="2">Uncharacterized protein</fullName>
    </submittedName>
</protein>
<dbReference type="SUPFAM" id="SSF54913">
    <property type="entry name" value="GlnB-like"/>
    <property type="match status" value="1"/>
</dbReference>
<dbReference type="Pfam" id="PF02641">
    <property type="entry name" value="DUF190"/>
    <property type="match status" value="1"/>
</dbReference>
<evidence type="ECO:0000313" key="3">
    <source>
        <dbReference type="Proteomes" id="UP000002043"/>
    </source>
</evidence>
<dbReference type="OrthoDB" id="15163at2"/>
<name>D3SME4_THEAH</name>
<dbReference type="InterPro" id="IPR003793">
    <property type="entry name" value="UPF0166"/>
</dbReference>